<evidence type="ECO:0000256" key="2">
    <source>
        <dbReference type="ARBA" id="ARBA00009477"/>
    </source>
</evidence>
<evidence type="ECO:0000256" key="8">
    <source>
        <dbReference type="ARBA" id="ARBA00023136"/>
    </source>
</evidence>
<dbReference type="NCBIfam" id="TIGR01843">
    <property type="entry name" value="type_I_hlyD"/>
    <property type="match status" value="1"/>
</dbReference>
<dbReference type="InterPro" id="IPR010129">
    <property type="entry name" value="T1SS_HlyD"/>
</dbReference>
<dbReference type="Pfam" id="PF25994">
    <property type="entry name" value="HH_AprE"/>
    <property type="match status" value="1"/>
</dbReference>
<dbReference type="Gene3D" id="1.10.287.470">
    <property type="entry name" value="Helix hairpin bin"/>
    <property type="match status" value="1"/>
</dbReference>
<dbReference type="PANTHER" id="PTHR30386">
    <property type="entry name" value="MEMBRANE FUSION SUBUNIT OF EMRAB-TOLC MULTIDRUG EFFLUX PUMP"/>
    <property type="match status" value="1"/>
</dbReference>
<proteinExistence type="inferred from homology"/>
<comment type="subcellular location">
    <subcellularLocation>
        <location evidence="1 9">Cell inner membrane</location>
        <topology evidence="1 9">Single-pass membrane protein</topology>
    </subcellularLocation>
</comment>
<keyword evidence="10" id="KW-0175">Coiled coil</keyword>
<feature type="domain" description="AprE-like long alpha-helical hairpin" evidence="11">
    <location>
        <begin position="89"/>
        <end position="278"/>
    </location>
</feature>
<dbReference type="AlphaFoldDB" id="A0A561QP14"/>
<evidence type="ECO:0000256" key="6">
    <source>
        <dbReference type="ARBA" id="ARBA00022692"/>
    </source>
</evidence>
<gene>
    <name evidence="13" type="ORF">FHW37_105168</name>
</gene>
<protein>
    <recommendedName>
        <fullName evidence="9">Membrane fusion protein (MFP) family protein</fullName>
    </recommendedName>
</protein>
<keyword evidence="3 9" id="KW-0813">Transport</keyword>
<feature type="coiled-coil region" evidence="10">
    <location>
        <begin position="229"/>
        <end position="285"/>
    </location>
</feature>
<comment type="caution">
    <text evidence="13">The sequence shown here is derived from an EMBL/GenBank/DDBJ whole genome shotgun (WGS) entry which is preliminary data.</text>
</comment>
<dbReference type="OrthoDB" id="9810980at2"/>
<keyword evidence="8" id="KW-0472">Membrane</keyword>
<dbReference type="InterPro" id="IPR058781">
    <property type="entry name" value="HH_AprE-like"/>
</dbReference>
<evidence type="ECO:0000313" key="13">
    <source>
        <dbReference type="EMBL" id="TWF52069.1"/>
    </source>
</evidence>
<dbReference type="Gene3D" id="2.40.50.100">
    <property type="match status" value="1"/>
</dbReference>
<comment type="similarity">
    <text evidence="2 9">Belongs to the membrane fusion protein (MFP) (TC 8.A.1) family.</text>
</comment>
<dbReference type="Pfam" id="PF26002">
    <property type="entry name" value="Beta-barrel_AprE"/>
    <property type="match status" value="1"/>
</dbReference>
<organism evidence="13 14">
    <name type="scientific">Neorhizobium alkalisoli</name>
    <dbReference type="NCBI Taxonomy" id="528178"/>
    <lineage>
        <taxon>Bacteria</taxon>
        <taxon>Pseudomonadati</taxon>
        <taxon>Pseudomonadota</taxon>
        <taxon>Alphaproteobacteria</taxon>
        <taxon>Hyphomicrobiales</taxon>
        <taxon>Rhizobiaceae</taxon>
        <taxon>Rhizobium/Agrobacterium group</taxon>
        <taxon>Neorhizobium</taxon>
    </lineage>
</organism>
<evidence type="ECO:0000313" key="14">
    <source>
        <dbReference type="Proteomes" id="UP000320653"/>
    </source>
</evidence>
<evidence type="ECO:0000256" key="1">
    <source>
        <dbReference type="ARBA" id="ARBA00004377"/>
    </source>
</evidence>
<dbReference type="GO" id="GO:0015031">
    <property type="term" value="P:protein transport"/>
    <property type="evidence" value="ECO:0007669"/>
    <property type="project" value="InterPro"/>
</dbReference>
<reference evidence="13 14" key="1">
    <citation type="submission" date="2019-06" db="EMBL/GenBank/DDBJ databases">
        <title>Sorghum-associated microbial communities from plants grown in Nebraska, USA.</title>
        <authorList>
            <person name="Schachtman D."/>
        </authorList>
    </citation>
    <scope>NUCLEOTIDE SEQUENCE [LARGE SCALE GENOMIC DNA]</scope>
    <source>
        <strain evidence="13 14">1225</strain>
    </source>
</reference>
<dbReference type="RefSeq" id="WP_145639631.1">
    <property type="nucleotide sequence ID" value="NZ_VIWP01000005.1"/>
</dbReference>
<evidence type="ECO:0000259" key="11">
    <source>
        <dbReference type="Pfam" id="PF25994"/>
    </source>
</evidence>
<evidence type="ECO:0000256" key="4">
    <source>
        <dbReference type="ARBA" id="ARBA00022475"/>
    </source>
</evidence>
<evidence type="ECO:0000256" key="9">
    <source>
        <dbReference type="RuleBase" id="RU365093"/>
    </source>
</evidence>
<keyword evidence="7" id="KW-1133">Transmembrane helix</keyword>
<dbReference type="PRINTS" id="PR01490">
    <property type="entry name" value="RTXTOXIND"/>
</dbReference>
<dbReference type="GO" id="GO:0005886">
    <property type="term" value="C:plasma membrane"/>
    <property type="evidence" value="ECO:0007669"/>
    <property type="project" value="UniProtKB-SubCell"/>
</dbReference>
<accession>A0A561QP14</accession>
<evidence type="ECO:0000256" key="7">
    <source>
        <dbReference type="ARBA" id="ARBA00022989"/>
    </source>
</evidence>
<keyword evidence="6" id="KW-0812">Transmembrane</keyword>
<dbReference type="SUPFAM" id="SSF111369">
    <property type="entry name" value="HlyD-like secretion proteins"/>
    <property type="match status" value="1"/>
</dbReference>
<evidence type="ECO:0000259" key="12">
    <source>
        <dbReference type="Pfam" id="PF26002"/>
    </source>
</evidence>
<sequence>MSNLSQRSLRQHMLFVGILGLGLVGGVGGWAATTMLSNAVVGEATVVIDDNVKKVQHLTGGIVSNLPVREGMHVKAGDMLLQLDGTSLKASLGIVNSSLSQLYARRARLQAERAGDSSFSTDDLVKAGLDLEANKALIEGETQLFQTRRSALEGMKKQLAERKGQLAEEIQGDTLQIQATEESLRLIEEEHKAINSLYEQQLVTMQRVNVLKRGRAELEGNRGERIAARAQAEGKINEINLQILQLDEDRSSENAKELTDVEAKIAEAQERRVAVTDQLTRLDLKAPMDGYIYQLSIHTVGGVVNAGEPLMLLAPDTRTLTVEAKIATRNIDQIHIGQNVDIRFSAFDQRTTPEVDGNVTSVSPDAIADQRTGATYYTVRITPSKEGIAKLSGLSLYPGMPAEVFIKVADRTVISYLTKPLTDQMRHTFREE</sequence>
<dbReference type="Gene3D" id="2.40.30.170">
    <property type="match status" value="1"/>
</dbReference>
<keyword evidence="14" id="KW-1185">Reference proteome</keyword>
<name>A0A561QP14_9HYPH</name>
<dbReference type="Proteomes" id="UP000320653">
    <property type="component" value="Unassembled WGS sequence"/>
</dbReference>
<feature type="domain" description="AprE-like beta-barrel" evidence="12">
    <location>
        <begin position="320"/>
        <end position="408"/>
    </location>
</feature>
<evidence type="ECO:0000256" key="3">
    <source>
        <dbReference type="ARBA" id="ARBA00022448"/>
    </source>
</evidence>
<dbReference type="InterPro" id="IPR050739">
    <property type="entry name" value="MFP"/>
</dbReference>
<evidence type="ECO:0000256" key="10">
    <source>
        <dbReference type="SAM" id="Coils"/>
    </source>
</evidence>
<keyword evidence="5 9" id="KW-0997">Cell inner membrane</keyword>
<dbReference type="EMBL" id="VIWP01000005">
    <property type="protein sequence ID" value="TWF52069.1"/>
    <property type="molecule type" value="Genomic_DNA"/>
</dbReference>
<keyword evidence="4 9" id="KW-1003">Cell membrane</keyword>
<dbReference type="InterPro" id="IPR058982">
    <property type="entry name" value="Beta-barrel_AprE"/>
</dbReference>
<evidence type="ECO:0000256" key="5">
    <source>
        <dbReference type="ARBA" id="ARBA00022519"/>
    </source>
</evidence>
<dbReference type="PANTHER" id="PTHR30386:SF17">
    <property type="entry name" value="ALKALINE PROTEASE SECRETION PROTEIN APRE"/>
    <property type="match status" value="1"/>
</dbReference>